<evidence type="ECO:0000259" key="2">
    <source>
        <dbReference type="Pfam" id="PF00535"/>
    </source>
</evidence>
<dbReference type="Proteomes" id="UP000051315">
    <property type="component" value="Unassembled WGS sequence"/>
</dbReference>
<protein>
    <submittedName>
        <fullName evidence="3">Putative teichoic acid polysaccharide glycosyl transferase, family 2</fullName>
    </submittedName>
</protein>
<evidence type="ECO:0000313" key="4">
    <source>
        <dbReference type="Proteomes" id="UP000051315"/>
    </source>
</evidence>
<dbReference type="AlphaFoldDB" id="A0A0R1VRI0"/>
<comment type="caution">
    <text evidence="3">The sequence shown here is derived from an EMBL/GenBank/DDBJ whole genome shotgun (WGS) entry which is preliminary data.</text>
</comment>
<organism evidence="3 4">
    <name type="scientific">Lapidilactobacillus concavus DSM 17758</name>
    <dbReference type="NCBI Taxonomy" id="1423735"/>
    <lineage>
        <taxon>Bacteria</taxon>
        <taxon>Bacillati</taxon>
        <taxon>Bacillota</taxon>
        <taxon>Bacilli</taxon>
        <taxon>Lactobacillales</taxon>
        <taxon>Lactobacillaceae</taxon>
        <taxon>Lapidilactobacillus</taxon>
    </lineage>
</organism>
<dbReference type="CDD" id="cd04187">
    <property type="entry name" value="DPM1_like_bac"/>
    <property type="match status" value="1"/>
</dbReference>
<sequence length="330" mass="37546">MNAKNVMKLSIIVPCYNEQEALPYYFKAMEALRPQLPLEFEYIFVNDGSRDQTLVLLRTLATEHASVHYLSFSRNFGKEAALYAGLQRATGDYVTVMDADLQDPPSMLLEMYAKIQDPEIDCVGTRRIDRVGEPKLRSFFARLFYRLMNKFGQMPMMDGERDFRLMTRPVVDAILSMKEYNRFSKGLFSWVGFNTVYLPYENQKRVAGTTSWSFWRLFSYSLEGIVNFSDAPLNMASFVGASSCLLAVIALIIIIIRTLVFGDATAGWPSLVSIFLFIGGLQLLSLGIIGKYIGKIFLETKKRPPYLIKENEQTYLEKHATTAGSQTETH</sequence>
<evidence type="ECO:0000313" key="3">
    <source>
        <dbReference type="EMBL" id="KRM08350.1"/>
    </source>
</evidence>
<accession>A0A0R1VRI0</accession>
<feature type="transmembrane region" description="Helical" evidence="1">
    <location>
        <begin position="272"/>
        <end position="293"/>
    </location>
</feature>
<dbReference type="InterPro" id="IPR029044">
    <property type="entry name" value="Nucleotide-diphossugar_trans"/>
</dbReference>
<reference evidence="3 4" key="1">
    <citation type="journal article" date="2015" name="Genome Announc.">
        <title>Expanding the biotechnology potential of lactobacilli through comparative genomics of 213 strains and associated genera.</title>
        <authorList>
            <person name="Sun Z."/>
            <person name="Harris H.M."/>
            <person name="McCann A."/>
            <person name="Guo C."/>
            <person name="Argimon S."/>
            <person name="Zhang W."/>
            <person name="Yang X."/>
            <person name="Jeffery I.B."/>
            <person name="Cooney J.C."/>
            <person name="Kagawa T.F."/>
            <person name="Liu W."/>
            <person name="Song Y."/>
            <person name="Salvetti E."/>
            <person name="Wrobel A."/>
            <person name="Rasinkangas P."/>
            <person name="Parkhill J."/>
            <person name="Rea M.C."/>
            <person name="O'Sullivan O."/>
            <person name="Ritari J."/>
            <person name="Douillard F.P."/>
            <person name="Paul Ross R."/>
            <person name="Yang R."/>
            <person name="Briner A.E."/>
            <person name="Felis G.E."/>
            <person name="de Vos W.M."/>
            <person name="Barrangou R."/>
            <person name="Klaenhammer T.R."/>
            <person name="Caufield P.W."/>
            <person name="Cui Y."/>
            <person name="Zhang H."/>
            <person name="O'Toole P.W."/>
        </authorList>
    </citation>
    <scope>NUCLEOTIDE SEQUENCE [LARGE SCALE GENOMIC DNA]</scope>
    <source>
        <strain evidence="3 4">DSM 17758</strain>
    </source>
</reference>
<dbReference type="Gene3D" id="3.90.550.10">
    <property type="entry name" value="Spore Coat Polysaccharide Biosynthesis Protein SpsA, Chain A"/>
    <property type="match status" value="1"/>
</dbReference>
<keyword evidence="4" id="KW-1185">Reference proteome</keyword>
<keyword evidence="1" id="KW-0472">Membrane</keyword>
<dbReference type="GO" id="GO:0005886">
    <property type="term" value="C:plasma membrane"/>
    <property type="evidence" value="ECO:0007669"/>
    <property type="project" value="TreeGrafter"/>
</dbReference>
<dbReference type="PATRIC" id="fig|1423735.3.peg.676"/>
<proteinExistence type="predicted"/>
<dbReference type="SUPFAM" id="SSF53448">
    <property type="entry name" value="Nucleotide-diphospho-sugar transferases"/>
    <property type="match status" value="1"/>
</dbReference>
<gene>
    <name evidence="3" type="ORF">FC15_GL000645</name>
</gene>
<feature type="transmembrane region" description="Helical" evidence="1">
    <location>
        <begin position="238"/>
        <end position="260"/>
    </location>
</feature>
<dbReference type="InterPro" id="IPR050256">
    <property type="entry name" value="Glycosyltransferase_2"/>
</dbReference>
<keyword evidence="1" id="KW-1133">Transmembrane helix</keyword>
<feature type="domain" description="Glycosyltransferase 2-like" evidence="2">
    <location>
        <begin position="10"/>
        <end position="174"/>
    </location>
</feature>
<dbReference type="STRING" id="1423735.FC15_GL000645"/>
<dbReference type="PANTHER" id="PTHR48090">
    <property type="entry name" value="UNDECAPRENYL-PHOSPHATE 4-DEOXY-4-FORMAMIDO-L-ARABINOSE TRANSFERASE-RELATED"/>
    <property type="match status" value="1"/>
</dbReference>
<dbReference type="GO" id="GO:0016740">
    <property type="term" value="F:transferase activity"/>
    <property type="evidence" value="ECO:0007669"/>
    <property type="project" value="UniProtKB-KW"/>
</dbReference>
<name>A0A0R1VRI0_9LACO</name>
<dbReference type="Pfam" id="PF00535">
    <property type="entry name" value="Glycos_transf_2"/>
    <property type="match status" value="1"/>
</dbReference>
<keyword evidence="3" id="KW-0808">Transferase</keyword>
<dbReference type="EMBL" id="AZFX01000089">
    <property type="protein sequence ID" value="KRM08350.1"/>
    <property type="molecule type" value="Genomic_DNA"/>
</dbReference>
<dbReference type="InterPro" id="IPR001173">
    <property type="entry name" value="Glyco_trans_2-like"/>
</dbReference>
<dbReference type="PANTHER" id="PTHR48090:SF8">
    <property type="entry name" value="GLYCOSYLTRANSFERASE CSBB-RELATED"/>
    <property type="match status" value="1"/>
</dbReference>
<evidence type="ECO:0000256" key="1">
    <source>
        <dbReference type="SAM" id="Phobius"/>
    </source>
</evidence>
<keyword evidence="1" id="KW-0812">Transmembrane</keyword>